<dbReference type="VEuPathDB" id="FungiDB:Malapachy_1161"/>
<dbReference type="STRING" id="77020.A0A0M8MMS3"/>
<accession>A0A0M8MMS3</accession>
<evidence type="ECO:0000313" key="3">
    <source>
        <dbReference type="Proteomes" id="UP000037751"/>
    </source>
</evidence>
<dbReference type="GeneID" id="28727546"/>
<organism evidence="2 3">
    <name type="scientific">Malassezia pachydermatis</name>
    <dbReference type="NCBI Taxonomy" id="77020"/>
    <lineage>
        <taxon>Eukaryota</taxon>
        <taxon>Fungi</taxon>
        <taxon>Dikarya</taxon>
        <taxon>Basidiomycota</taxon>
        <taxon>Ustilaginomycotina</taxon>
        <taxon>Malasseziomycetes</taxon>
        <taxon>Malasseziales</taxon>
        <taxon>Malasseziaceae</taxon>
        <taxon>Malassezia</taxon>
    </lineage>
</organism>
<feature type="region of interest" description="Disordered" evidence="1">
    <location>
        <begin position="75"/>
        <end position="162"/>
    </location>
</feature>
<gene>
    <name evidence="2" type="ORF">Malapachy_1161</name>
</gene>
<feature type="compositionally biased region" description="Basic and acidic residues" evidence="1">
    <location>
        <begin position="113"/>
        <end position="145"/>
    </location>
</feature>
<evidence type="ECO:0000256" key="1">
    <source>
        <dbReference type="SAM" id="MobiDB-lite"/>
    </source>
</evidence>
<feature type="compositionally biased region" description="Basic and acidic residues" evidence="1">
    <location>
        <begin position="75"/>
        <end position="105"/>
    </location>
</feature>
<feature type="compositionally biased region" description="Acidic residues" evidence="1">
    <location>
        <begin position="146"/>
        <end position="162"/>
    </location>
</feature>
<dbReference type="OrthoDB" id="4590707at2759"/>
<dbReference type="AlphaFoldDB" id="A0A0M8MMS3"/>
<reference evidence="2 3" key="1">
    <citation type="submission" date="2015-07" db="EMBL/GenBank/DDBJ databases">
        <title>Draft Genome Sequence of Malassezia furfur CBS1878 and Malassezia pachydermatis CBS1879.</title>
        <authorList>
            <person name="Triana S."/>
            <person name="Ohm R."/>
            <person name="Gonzalez A."/>
            <person name="DeCock H."/>
            <person name="Restrepo S."/>
            <person name="Celis A."/>
        </authorList>
    </citation>
    <scope>NUCLEOTIDE SEQUENCE [LARGE SCALE GENOMIC DNA]</scope>
    <source>
        <strain evidence="2 3">CBS 1879</strain>
    </source>
</reference>
<sequence>MFAVRQALRSSRTIASRTIPTAFRLSIPSGVRASRAFSTSSHRESNEAPWAIVSAAVFGSLMAYVVTMDVGHHEEHAIHSKSSDDDVPADKKESSNESTSDSKEENDADSDNSESKEQESGKKEEKKDVKKGEEKNEEKGEKKEEEKDEKDEKDEKEEKEEK</sequence>
<protein>
    <submittedName>
        <fullName evidence="2">Uncharacterized protein</fullName>
    </submittedName>
</protein>
<keyword evidence="3" id="KW-1185">Reference proteome</keyword>
<evidence type="ECO:0000313" key="2">
    <source>
        <dbReference type="EMBL" id="KOS14708.1"/>
    </source>
</evidence>
<comment type="caution">
    <text evidence="2">The sequence shown here is derived from an EMBL/GenBank/DDBJ whole genome shotgun (WGS) entry which is preliminary data.</text>
</comment>
<dbReference type="Proteomes" id="UP000037751">
    <property type="component" value="Unassembled WGS sequence"/>
</dbReference>
<dbReference type="EMBL" id="LGAV01000003">
    <property type="protein sequence ID" value="KOS14708.1"/>
    <property type="molecule type" value="Genomic_DNA"/>
</dbReference>
<name>A0A0M8MMS3_9BASI</name>
<dbReference type="RefSeq" id="XP_017992340.1">
    <property type="nucleotide sequence ID" value="XM_018135671.1"/>
</dbReference>
<proteinExistence type="predicted"/>